<organism evidence="4 5">
    <name type="scientific">Paenibacillus foliorum</name>
    <dbReference type="NCBI Taxonomy" id="2654974"/>
    <lineage>
        <taxon>Bacteria</taxon>
        <taxon>Bacillati</taxon>
        <taxon>Bacillota</taxon>
        <taxon>Bacilli</taxon>
        <taxon>Bacillales</taxon>
        <taxon>Paenibacillaceae</taxon>
        <taxon>Paenibacillus</taxon>
    </lineage>
</organism>
<dbReference type="PANTHER" id="PTHR43158">
    <property type="entry name" value="SKFA PEPTIDE EXPORT ATP-BINDING PROTEIN SKFE"/>
    <property type="match status" value="1"/>
</dbReference>
<dbReference type="InterPro" id="IPR017871">
    <property type="entry name" value="ABC_transporter-like_CS"/>
</dbReference>
<evidence type="ECO:0000313" key="5">
    <source>
        <dbReference type="Proteomes" id="UP000641588"/>
    </source>
</evidence>
<dbReference type="PANTHER" id="PTHR43158:SF1">
    <property type="entry name" value="ABC TRANSPORTER, ATP-BINDING PROTEIN"/>
    <property type="match status" value="1"/>
</dbReference>
<name>A0A972GL49_9BACL</name>
<dbReference type="EMBL" id="WHOD01000022">
    <property type="protein sequence ID" value="NOU92801.1"/>
    <property type="molecule type" value="Genomic_DNA"/>
</dbReference>
<gene>
    <name evidence="4" type="ORF">GC093_06090</name>
</gene>
<dbReference type="InterPro" id="IPR018247">
    <property type="entry name" value="EF_Hand_1_Ca_BS"/>
</dbReference>
<keyword evidence="5" id="KW-1185">Reference proteome</keyword>
<dbReference type="Gene3D" id="3.40.50.300">
    <property type="entry name" value="P-loop containing nucleotide triphosphate hydrolases"/>
    <property type="match status" value="1"/>
</dbReference>
<dbReference type="InterPro" id="IPR027417">
    <property type="entry name" value="P-loop_NTPase"/>
</dbReference>
<keyword evidence="2 4" id="KW-0067">ATP-binding</keyword>
<dbReference type="PROSITE" id="PS50893">
    <property type="entry name" value="ABC_TRANSPORTER_2"/>
    <property type="match status" value="1"/>
</dbReference>
<dbReference type="PROSITE" id="PS00018">
    <property type="entry name" value="EF_HAND_1"/>
    <property type="match status" value="1"/>
</dbReference>
<dbReference type="InterPro" id="IPR003439">
    <property type="entry name" value="ABC_transporter-like_ATP-bd"/>
</dbReference>
<evidence type="ECO:0000259" key="3">
    <source>
        <dbReference type="PROSITE" id="PS50893"/>
    </source>
</evidence>
<sequence length="244" mass="27556">MGVEAAKKEPIIIFDQVEKRFFGKLAIVKVSFEIPRGEIIGVIGRNGSGKSTVLKLMAGLQRPSAGRVLLNGRAPERLSSREVAFLPEADVYYPFHTVKKALQFYDEIFDDFDRDKALEVVEVFRLDLEQKASQLSKGQRARLKLALTLARQVPLIVMDEPLSGLDPLVREEIIRSVIALIDPQKQTLVMTTHEVDEIESLLDRVMLINEGRVVGYEEVSQIHGEYNVGLVEWMKKKIVKDLSI</sequence>
<dbReference type="InterPro" id="IPR003593">
    <property type="entry name" value="AAA+_ATPase"/>
</dbReference>
<feature type="domain" description="ABC transporter" evidence="3">
    <location>
        <begin position="12"/>
        <end position="235"/>
    </location>
</feature>
<proteinExistence type="predicted"/>
<evidence type="ECO:0000256" key="2">
    <source>
        <dbReference type="ARBA" id="ARBA00022840"/>
    </source>
</evidence>
<accession>A0A972GL49</accession>
<protein>
    <submittedName>
        <fullName evidence="4">ATP-binding cassette domain-containing protein</fullName>
    </submittedName>
</protein>
<evidence type="ECO:0000313" key="4">
    <source>
        <dbReference type="EMBL" id="NOU92801.1"/>
    </source>
</evidence>
<dbReference type="SMART" id="SM00382">
    <property type="entry name" value="AAA"/>
    <property type="match status" value="1"/>
</dbReference>
<dbReference type="PROSITE" id="PS00211">
    <property type="entry name" value="ABC_TRANSPORTER_1"/>
    <property type="match status" value="1"/>
</dbReference>
<dbReference type="RefSeq" id="WP_171650996.1">
    <property type="nucleotide sequence ID" value="NZ_WHOD01000022.1"/>
</dbReference>
<dbReference type="Pfam" id="PF00005">
    <property type="entry name" value="ABC_tran"/>
    <property type="match status" value="1"/>
</dbReference>
<reference evidence="4" key="1">
    <citation type="submission" date="2019-10" db="EMBL/GenBank/DDBJ databases">
        <title>Description of Paenibacillus glebae sp. nov.</title>
        <authorList>
            <person name="Carlier A."/>
            <person name="Qi S."/>
        </authorList>
    </citation>
    <scope>NUCLEOTIDE SEQUENCE</scope>
    <source>
        <strain evidence="4">LMG 31456</strain>
    </source>
</reference>
<dbReference type="GO" id="GO:0005524">
    <property type="term" value="F:ATP binding"/>
    <property type="evidence" value="ECO:0007669"/>
    <property type="project" value="UniProtKB-KW"/>
</dbReference>
<dbReference type="AlphaFoldDB" id="A0A972GL49"/>
<dbReference type="GO" id="GO:0016887">
    <property type="term" value="F:ATP hydrolysis activity"/>
    <property type="evidence" value="ECO:0007669"/>
    <property type="project" value="InterPro"/>
</dbReference>
<evidence type="ECO:0000256" key="1">
    <source>
        <dbReference type="ARBA" id="ARBA00022741"/>
    </source>
</evidence>
<comment type="caution">
    <text evidence="4">The sequence shown here is derived from an EMBL/GenBank/DDBJ whole genome shotgun (WGS) entry which is preliminary data.</text>
</comment>
<dbReference type="SUPFAM" id="SSF52540">
    <property type="entry name" value="P-loop containing nucleoside triphosphate hydrolases"/>
    <property type="match status" value="1"/>
</dbReference>
<dbReference type="Proteomes" id="UP000641588">
    <property type="component" value="Unassembled WGS sequence"/>
</dbReference>
<keyword evidence="1" id="KW-0547">Nucleotide-binding</keyword>